<comment type="caution">
    <text evidence="4">The sequence shown here is derived from an EMBL/GenBank/DDBJ whole genome shotgun (WGS) entry which is preliminary data.</text>
</comment>
<dbReference type="Pfam" id="PF01479">
    <property type="entry name" value="S4"/>
    <property type="match status" value="1"/>
</dbReference>
<dbReference type="CDD" id="cd00165">
    <property type="entry name" value="S4"/>
    <property type="match status" value="1"/>
</dbReference>
<keyword evidence="5" id="KW-1185">Reference proteome</keyword>
<gene>
    <name evidence="4" type="ORF">V1Y59_13880</name>
</gene>
<dbReference type="Pfam" id="PF12079">
    <property type="entry name" value="DUF3558"/>
    <property type="match status" value="1"/>
</dbReference>
<reference evidence="4 5" key="1">
    <citation type="submission" date="2024-01" db="EMBL/GenBank/DDBJ databases">
        <title>Draft genome sequence of Gordonia sp. PKS22-38.</title>
        <authorList>
            <person name="Suphannarot A."/>
            <person name="Mingma R."/>
        </authorList>
    </citation>
    <scope>NUCLEOTIDE SEQUENCE [LARGE SCALE GENOMIC DNA]</scope>
    <source>
        <strain evidence="4 5">PKS22-38</strain>
    </source>
</reference>
<evidence type="ECO:0000256" key="1">
    <source>
        <dbReference type="PROSITE-ProRule" id="PRU00182"/>
    </source>
</evidence>
<proteinExistence type="predicted"/>
<dbReference type="PROSITE" id="PS50889">
    <property type="entry name" value="S4"/>
    <property type="match status" value="1"/>
</dbReference>
<dbReference type="Proteomes" id="UP001335729">
    <property type="component" value="Unassembled WGS sequence"/>
</dbReference>
<dbReference type="SUPFAM" id="SSF55174">
    <property type="entry name" value="Alpha-L RNA-binding motif"/>
    <property type="match status" value="1"/>
</dbReference>
<evidence type="ECO:0000313" key="5">
    <source>
        <dbReference type="Proteomes" id="UP001335729"/>
    </source>
</evidence>
<organism evidence="4 5">
    <name type="scientific">Gordonia prachuapensis</name>
    <dbReference type="NCBI Taxonomy" id="3115651"/>
    <lineage>
        <taxon>Bacteria</taxon>
        <taxon>Bacillati</taxon>
        <taxon>Actinomycetota</taxon>
        <taxon>Actinomycetes</taxon>
        <taxon>Mycobacteriales</taxon>
        <taxon>Gordoniaceae</taxon>
        <taxon>Gordonia</taxon>
    </lineage>
</organism>
<dbReference type="InterPro" id="IPR024520">
    <property type="entry name" value="DUF3558"/>
</dbReference>
<dbReference type="SMART" id="SM00363">
    <property type="entry name" value="S4"/>
    <property type="match status" value="1"/>
</dbReference>
<feature type="domain" description="RNA-binding S4" evidence="3">
    <location>
        <begin position="3"/>
        <end position="70"/>
    </location>
</feature>
<evidence type="ECO:0000313" key="4">
    <source>
        <dbReference type="EMBL" id="MEE4024170.1"/>
    </source>
</evidence>
<accession>A0ABU7MV20</accession>
<dbReference type="EMBL" id="JAZDUE010000010">
    <property type="protein sequence ID" value="MEE4024170.1"/>
    <property type="molecule type" value="Genomic_DNA"/>
</dbReference>
<keyword evidence="1" id="KW-0694">RNA-binding</keyword>
<feature type="region of interest" description="Disordered" evidence="2">
    <location>
        <begin position="77"/>
        <end position="110"/>
    </location>
</feature>
<dbReference type="InterPro" id="IPR002942">
    <property type="entry name" value="S4_RNA-bd"/>
</dbReference>
<dbReference type="RefSeq" id="WP_330505552.1">
    <property type="nucleotide sequence ID" value="NZ_JAZDUE010000010.1"/>
</dbReference>
<dbReference type="Gene3D" id="3.10.290.10">
    <property type="entry name" value="RNA-binding S4 domain"/>
    <property type="match status" value="1"/>
</dbReference>
<dbReference type="InterPro" id="IPR036986">
    <property type="entry name" value="S4_RNA-bd_sf"/>
</dbReference>
<protein>
    <submittedName>
        <fullName evidence="4">DUF3558 family protein</fullName>
    </submittedName>
</protein>
<name>A0ABU7MV20_9ACTN</name>
<sequence length="298" mass="31638">MATRVDSWIWAIRLTKTRSAAGAACRGGHVRVNGITAKPAQPVAIGDEVRVRLHGNERIVEVTRLISKRVSAPAAAECFVDHSPPPPPREVLASQPRRDRGAGRPTKRERRELDRLRMRGGFLIATVVMIALALTGCSGDDTTDPAAPNTPEAPGNAGSGPFFGECGGVTTEEVGRITRFGALTNTVNNASVCEWDSSGDRTGPVASFNWYRGSPIGRERATIQLSRESTGNIEIAGHEGFVGSDVGICEIGIGFGADFFEWSVSAGSQALLGEDPPSTEQLCDAATELSRLSIERAS</sequence>
<evidence type="ECO:0000259" key="3">
    <source>
        <dbReference type="SMART" id="SM00363"/>
    </source>
</evidence>
<evidence type="ECO:0000256" key="2">
    <source>
        <dbReference type="SAM" id="MobiDB-lite"/>
    </source>
</evidence>
<feature type="region of interest" description="Disordered" evidence="2">
    <location>
        <begin position="142"/>
        <end position="163"/>
    </location>
</feature>